<keyword evidence="1" id="KW-0812">Transmembrane</keyword>
<accession>A0ABX0R9P0</accession>
<evidence type="ECO:0000256" key="1">
    <source>
        <dbReference type="SAM" id="Phobius"/>
    </source>
</evidence>
<feature type="transmembrane region" description="Helical" evidence="1">
    <location>
        <begin position="120"/>
        <end position="144"/>
    </location>
</feature>
<keyword evidence="3" id="KW-1185">Reference proteome</keyword>
<comment type="caution">
    <text evidence="2">The sequence shown here is derived from an EMBL/GenBank/DDBJ whole genome shotgun (WGS) entry which is preliminary data.</text>
</comment>
<dbReference type="Pfam" id="PF11162">
    <property type="entry name" value="DUF2946"/>
    <property type="match status" value="1"/>
</dbReference>
<dbReference type="InterPro" id="IPR021333">
    <property type="entry name" value="DUF2946"/>
</dbReference>
<evidence type="ECO:0000313" key="3">
    <source>
        <dbReference type="Proteomes" id="UP001515683"/>
    </source>
</evidence>
<gene>
    <name evidence="2" type="ORF">F3J40_00890</name>
</gene>
<keyword evidence="1" id="KW-1133">Transmembrane helix</keyword>
<keyword evidence="1" id="KW-0472">Membrane</keyword>
<dbReference type="Proteomes" id="UP001515683">
    <property type="component" value="Unassembled WGS sequence"/>
</dbReference>
<name>A0ABX0R9P0_9GAMM</name>
<protein>
    <submittedName>
        <fullName evidence="2">DUF2946 domain-containing protein</fullName>
    </submittedName>
</protein>
<feature type="transmembrane region" description="Helical" evidence="1">
    <location>
        <begin position="15"/>
        <end position="33"/>
    </location>
</feature>
<reference evidence="2 3" key="1">
    <citation type="journal article" date="2019" name="bioRxiv">
        <title>Bacteria contribute to plant secondary compound degradation in a generalist herbivore system.</title>
        <authorList>
            <person name="Francoeur C.B."/>
            <person name="Khadempour L."/>
            <person name="Moreira-Soto R.D."/>
            <person name="Gotting K."/>
            <person name="Book A.J."/>
            <person name="Pinto-Tomas A.A."/>
            <person name="Keefover-Ring K."/>
            <person name="Currie C.R."/>
        </authorList>
    </citation>
    <scope>NUCLEOTIDE SEQUENCE [LARGE SCALE GENOMIC DNA]</scope>
    <source>
        <strain evidence="2">Acro-835</strain>
    </source>
</reference>
<evidence type="ECO:0000313" key="2">
    <source>
        <dbReference type="EMBL" id="NIF20174.1"/>
    </source>
</evidence>
<proteinExistence type="predicted"/>
<organism evidence="2 3">
    <name type="scientific">Candidatus Pantoea multigeneris</name>
    <dbReference type="NCBI Taxonomy" id="2608357"/>
    <lineage>
        <taxon>Bacteria</taxon>
        <taxon>Pseudomonadati</taxon>
        <taxon>Pseudomonadota</taxon>
        <taxon>Gammaproteobacteria</taxon>
        <taxon>Enterobacterales</taxon>
        <taxon>Erwiniaceae</taxon>
        <taxon>Pantoea</taxon>
    </lineage>
</organism>
<dbReference type="EMBL" id="VWXF01000001">
    <property type="protein sequence ID" value="NIF20174.1"/>
    <property type="molecule type" value="Genomic_DNA"/>
</dbReference>
<sequence length="179" mass="19646">MHNLFSLIRLCRNKQPAVIAILAILMLFIAPIVSKTLEHRRMENMDICVEPPSSDPCPVAVQTGPTAQQMQGDDMAGMDMSMPDAMGHEHASMHMAKSMRTAMMPGMQGMMGAGDMMGDIACGYCLVLIHLPLMLCLFAAILWLTSLVSVIPPPKRIHTFFTLFFPGIAQPRAPPSNTY</sequence>